<dbReference type="InterPro" id="IPR017907">
    <property type="entry name" value="Znf_RING_CS"/>
</dbReference>
<dbReference type="AlphaFoldDB" id="A0AAV2SK29"/>
<dbReference type="PROSITE" id="PS50089">
    <property type="entry name" value="ZF_RING_2"/>
    <property type="match status" value="1"/>
</dbReference>
<sequence length="244" mass="27770">MDDLECEICCERYDEEDRRPKCLTCGHSFCQECMERKIANGKSTCPTYRKPHNAKSAGEIAYNVTLERVIRNRRIRSLCTSEADDEEDKDYSGGLCPTHTKCVAYFWSLNHAVKVCRECTVIDHPITTCKVISFKEELERRKEDNIRQASSTVTDLDDTLSAMDEIAKEKEDIIAKLKREIEEASKTIAKENVAFEKLKKEMAHGKVKKTEISSAKQNLLQAKNKKTIGKGRIEIETASVAINK</sequence>
<evidence type="ECO:0000313" key="8">
    <source>
        <dbReference type="Proteomes" id="UP001497623"/>
    </source>
</evidence>
<dbReference type="SMART" id="SM00184">
    <property type="entry name" value="RING"/>
    <property type="match status" value="1"/>
</dbReference>
<dbReference type="PROSITE" id="PS00518">
    <property type="entry name" value="ZF_RING_1"/>
    <property type="match status" value="1"/>
</dbReference>
<dbReference type="PANTHER" id="PTHR22791:SF6">
    <property type="entry name" value="RING-TYPE DOMAIN-CONTAINING PROTEIN"/>
    <property type="match status" value="1"/>
</dbReference>
<organism evidence="7 8">
    <name type="scientific">Meganyctiphanes norvegica</name>
    <name type="common">Northern krill</name>
    <name type="synonym">Thysanopoda norvegica</name>
    <dbReference type="NCBI Taxonomy" id="48144"/>
    <lineage>
        <taxon>Eukaryota</taxon>
        <taxon>Metazoa</taxon>
        <taxon>Ecdysozoa</taxon>
        <taxon>Arthropoda</taxon>
        <taxon>Crustacea</taxon>
        <taxon>Multicrustacea</taxon>
        <taxon>Malacostraca</taxon>
        <taxon>Eumalacostraca</taxon>
        <taxon>Eucarida</taxon>
        <taxon>Euphausiacea</taxon>
        <taxon>Euphausiidae</taxon>
        <taxon>Meganyctiphanes</taxon>
    </lineage>
</organism>
<dbReference type="InterPro" id="IPR013083">
    <property type="entry name" value="Znf_RING/FYVE/PHD"/>
</dbReference>
<feature type="domain" description="RING-type" evidence="6">
    <location>
        <begin position="6"/>
        <end position="49"/>
    </location>
</feature>
<keyword evidence="5" id="KW-0175">Coiled coil</keyword>
<dbReference type="PANTHER" id="PTHR22791">
    <property type="entry name" value="RING-TYPE DOMAIN-CONTAINING PROTEIN"/>
    <property type="match status" value="1"/>
</dbReference>
<evidence type="ECO:0000313" key="7">
    <source>
        <dbReference type="EMBL" id="CAL4198449.1"/>
    </source>
</evidence>
<proteinExistence type="predicted"/>
<dbReference type="GO" id="GO:0061630">
    <property type="term" value="F:ubiquitin protein ligase activity"/>
    <property type="evidence" value="ECO:0007669"/>
    <property type="project" value="TreeGrafter"/>
</dbReference>
<dbReference type="SUPFAM" id="SSF57850">
    <property type="entry name" value="RING/U-box"/>
    <property type="match status" value="1"/>
</dbReference>
<evidence type="ECO:0000256" key="5">
    <source>
        <dbReference type="SAM" id="Coils"/>
    </source>
</evidence>
<keyword evidence="3" id="KW-0862">Zinc</keyword>
<dbReference type="GO" id="GO:0016567">
    <property type="term" value="P:protein ubiquitination"/>
    <property type="evidence" value="ECO:0007669"/>
    <property type="project" value="TreeGrafter"/>
</dbReference>
<dbReference type="InterPro" id="IPR001841">
    <property type="entry name" value="Znf_RING"/>
</dbReference>
<feature type="coiled-coil region" evidence="5">
    <location>
        <begin position="160"/>
        <end position="201"/>
    </location>
</feature>
<dbReference type="EMBL" id="CAXKWB010074642">
    <property type="protein sequence ID" value="CAL4198449.1"/>
    <property type="molecule type" value="Genomic_DNA"/>
</dbReference>
<name>A0AAV2SK29_MEGNR</name>
<dbReference type="Pfam" id="PF14634">
    <property type="entry name" value="zf-RING_5"/>
    <property type="match status" value="1"/>
</dbReference>
<accession>A0AAV2SK29</accession>
<keyword evidence="8" id="KW-1185">Reference proteome</keyword>
<evidence type="ECO:0000256" key="2">
    <source>
        <dbReference type="ARBA" id="ARBA00022771"/>
    </source>
</evidence>
<evidence type="ECO:0000256" key="1">
    <source>
        <dbReference type="ARBA" id="ARBA00022723"/>
    </source>
</evidence>
<protein>
    <recommendedName>
        <fullName evidence="6">RING-type domain-containing protein</fullName>
    </recommendedName>
</protein>
<dbReference type="InterPro" id="IPR051435">
    <property type="entry name" value="RING_finger_E3_ubiq-ligases"/>
</dbReference>
<evidence type="ECO:0000256" key="3">
    <source>
        <dbReference type="ARBA" id="ARBA00022833"/>
    </source>
</evidence>
<dbReference type="Gene3D" id="3.30.40.10">
    <property type="entry name" value="Zinc/RING finger domain, C3HC4 (zinc finger)"/>
    <property type="match status" value="1"/>
</dbReference>
<reference evidence="7 8" key="1">
    <citation type="submission" date="2024-05" db="EMBL/GenBank/DDBJ databases">
        <authorList>
            <person name="Wallberg A."/>
        </authorList>
    </citation>
    <scope>NUCLEOTIDE SEQUENCE [LARGE SCALE GENOMIC DNA]</scope>
</reference>
<evidence type="ECO:0000256" key="4">
    <source>
        <dbReference type="PROSITE-ProRule" id="PRU00175"/>
    </source>
</evidence>
<gene>
    <name evidence="7" type="ORF">MNOR_LOCUS37365</name>
</gene>
<keyword evidence="1" id="KW-0479">Metal-binding</keyword>
<keyword evidence="2 4" id="KW-0863">Zinc-finger</keyword>
<dbReference type="GO" id="GO:0008270">
    <property type="term" value="F:zinc ion binding"/>
    <property type="evidence" value="ECO:0007669"/>
    <property type="project" value="UniProtKB-KW"/>
</dbReference>
<evidence type="ECO:0000259" key="6">
    <source>
        <dbReference type="PROSITE" id="PS50089"/>
    </source>
</evidence>
<comment type="caution">
    <text evidence="7">The sequence shown here is derived from an EMBL/GenBank/DDBJ whole genome shotgun (WGS) entry which is preliminary data.</text>
</comment>
<dbReference type="Proteomes" id="UP001497623">
    <property type="component" value="Unassembled WGS sequence"/>
</dbReference>
<feature type="non-terminal residue" evidence="7">
    <location>
        <position position="244"/>
    </location>
</feature>